<comment type="caution">
    <text evidence="2">The sequence shown here is derived from an EMBL/GenBank/DDBJ whole genome shotgun (WGS) entry which is preliminary data.</text>
</comment>
<dbReference type="Proteomes" id="UP000886595">
    <property type="component" value="Unassembled WGS sequence"/>
</dbReference>
<evidence type="ECO:0000313" key="3">
    <source>
        <dbReference type="Proteomes" id="UP000886595"/>
    </source>
</evidence>
<reference evidence="2 3" key="1">
    <citation type="submission" date="2020-02" db="EMBL/GenBank/DDBJ databases">
        <authorList>
            <person name="Ma Q."/>
            <person name="Huang Y."/>
            <person name="Song X."/>
            <person name="Pei D."/>
        </authorList>
    </citation>
    <scope>NUCLEOTIDE SEQUENCE [LARGE SCALE GENOMIC DNA]</scope>
    <source>
        <strain evidence="2">Sxm20200214</strain>
        <tissue evidence="2">Leaf</tissue>
    </source>
</reference>
<feature type="compositionally biased region" description="Polar residues" evidence="1">
    <location>
        <begin position="86"/>
        <end position="106"/>
    </location>
</feature>
<feature type="region of interest" description="Disordered" evidence="1">
    <location>
        <begin position="1"/>
        <end position="56"/>
    </location>
</feature>
<feature type="compositionally biased region" description="Basic residues" evidence="1">
    <location>
        <begin position="1"/>
        <end position="12"/>
    </location>
</feature>
<keyword evidence="3" id="KW-1185">Reference proteome</keyword>
<dbReference type="EMBL" id="JAAMPC010000014">
    <property type="protein sequence ID" value="KAG2262020.1"/>
    <property type="molecule type" value="Genomic_DNA"/>
</dbReference>
<sequence>MKKQSRRKHHLLRQLEIMPETPQHSFIDSIGQGDSSNEPLPPPLNPSNSPEPMLEDNSDLLIFETEMPRSPTLTLPEDFKFPDPPVNSTSSSLPKTLSQLSALEIS</sequence>
<proteinExistence type="predicted"/>
<protein>
    <submittedName>
        <fullName evidence="2">Uncharacterized protein</fullName>
    </submittedName>
</protein>
<evidence type="ECO:0000256" key="1">
    <source>
        <dbReference type="SAM" id="MobiDB-lite"/>
    </source>
</evidence>
<dbReference type="AlphaFoldDB" id="A0A8X7U0Q8"/>
<feature type="region of interest" description="Disordered" evidence="1">
    <location>
        <begin position="71"/>
        <end position="106"/>
    </location>
</feature>
<accession>A0A8X7U0Q8</accession>
<organism evidence="2 3">
    <name type="scientific">Brassica carinata</name>
    <name type="common">Ethiopian mustard</name>
    <name type="synonym">Abyssinian cabbage</name>
    <dbReference type="NCBI Taxonomy" id="52824"/>
    <lineage>
        <taxon>Eukaryota</taxon>
        <taxon>Viridiplantae</taxon>
        <taxon>Streptophyta</taxon>
        <taxon>Embryophyta</taxon>
        <taxon>Tracheophyta</taxon>
        <taxon>Spermatophyta</taxon>
        <taxon>Magnoliopsida</taxon>
        <taxon>eudicotyledons</taxon>
        <taxon>Gunneridae</taxon>
        <taxon>Pentapetalae</taxon>
        <taxon>rosids</taxon>
        <taxon>malvids</taxon>
        <taxon>Brassicales</taxon>
        <taxon>Brassicaceae</taxon>
        <taxon>Brassiceae</taxon>
        <taxon>Brassica</taxon>
    </lineage>
</organism>
<evidence type="ECO:0000313" key="2">
    <source>
        <dbReference type="EMBL" id="KAG2262020.1"/>
    </source>
</evidence>
<gene>
    <name evidence="2" type="ORF">Bca52824_069099</name>
</gene>
<name>A0A8X7U0Q8_BRACI</name>